<dbReference type="Proteomes" id="UP000775213">
    <property type="component" value="Unassembled WGS sequence"/>
</dbReference>
<reference evidence="1 2" key="1">
    <citation type="journal article" date="2021" name="Hortic Res">
        <title>Chromosome-scale assembly of the Dendrobium chrysotoxum genome enhances the understanding of orchid evolution.</title>
        <authorList>
            <person name="Zhang Y."/>
            <person name="Zhang G.Q."/>
            <person name="Zhang D."/>
            <person name="Liu X.D."/>
            <person name="Xu X.Y."/>
            <person name="Sun W.H."/>
            <person name="Yu X."/>
            <person name="Zhu X."/>
            <person name="Wang Z.W."/>
            <person name="Zhao X."/>
            <person name="Zhong W.Y."/>
            <person name="Chen H."/>
            <person name="Yin W.L."/>
            <person name="Huang T."/>
            <person name="Niu S.C."/>
            <person name="Liu Z.J."/>
        </authorList>
    </citation>
    <scope>NUCLEOTIDE SEQUENCE [LARGE SCALE GENOMIC DNA]</scope>
    <source>
        <strain evidence="1">Lindl</strain>
    </source>
</reference>
<dbReference type="AlphaFoldDB" id="A0AAV7H3X4"/>
<proteinExistence type="predicted"/>
<dbReference type="EMBL" id="JAGFBR010000008">
    <property type="protein sequence ID" value="KAH0463012.1"/>
    <property type="molecule type" value="Genomic_DNA"/>
</dbReference>
<comment type="caution">
    <text evidence="1">The sequence shown here is derived from an EMBL/GenBank/DDBJ whole genome shotgun (WGS) entry which is preliminary data.</text>
</comment>
<evidence type="ECO:0000313" key="1">
    <source>
        <dbReference type="EMBL" id="KAH0463012.1"/>
    </source>
</evidence>
<protein>
    <submittedName>
        <fullName evidence="1">Uncharacterized protein</fullName>
    </submittedName>
</protein>
<gene>
    <name evidence="1" type="ORF">IEQ34_007594</name>
</gene>
<accession>A0AAV7H3X4</accession>
<name>A0AAV7H3X4_DENCH</name>
<sequence length="85" mass="9643">MRKAISFDARQMFDEMPVPNLTYQNLMHIRCSISKWLIKNPINCRNLFLLQPNLQQLLDAASSSGHEALHILSLLVTAGLVCDFS</sequence>
<evidence type="ECO:0000313" key="2">
    <source>
        <dbReference type="Proteomes" id="UP000775213"/>
    </source>
</evidence>
<keyword evidence="2" id="KW-1185">Reference proteome</keyword>
<organism evidence="1 2">
    <name type="scientific">Dendrobium chrysotoxum</name>
    <name type="common">Orchid</name>
    <dbReference type="NCBI Taxonomy" id="161865"/>
    <lineage>
        <taxon>Eukaryota</taxon>
        <taxon>Viridiplantae</taxon>
        <taxon>Streptophyta</taxon>
        <taxon>Embryophyta</taxon>
        <taxon>Tracheophyta</taxon>
        <taxon>Spermatophyta</taxon>
        <taxon>Magnoliopsida</taxon>
        <taxon>Liliopsida</taxon>
        <taxon>Asparagales</taxon>
        <taxon>Orchidaceae</taxon>
        <taxon>Epidendroideae</taxon>
        <taxon>Malaxideae</taxon>
        <taxon>Dendrobiinae</taxon>
        <taxon>Dendrobium</taxon>
    </lineage>
</organism>